<comment type="caution">
    <text evidence="2">The sequence shown here is derived from an EMBL/GenBank/DDBJ whole genome shotgun (WGS) entry which is preliminary data.</text>
</comment>
<organism evidence="2 3">
    <name type="scientific">Bosea spartocytisi</name>
    <dbReference type="NCBI Taxonomy" id="2773451"/>
    <lineage>
        <taxon>Bacteria</taxon>
        <taxon>Pseudomonadati</taxon>
        <taxon>Pseudomonadota</taxon>
        <taxon>Alphaproteobacteria</taxon>
        <taxon>Hyphomicrobiales</taxon>
        <taxon>Boseaceae</taxon>
        <taxon>Bosea</taxon>
    </lineage>
</organism>
<accession>A0A927EF93</accession>
<feature type="region of interest" description="Disordered" evidence="1">
    <location>
        <begin position="31"/>
        <end position="73"/>
    </location>
</feature>
<protein>
    <submittedName>
        <fullName evidence="2">Uncharacterized protein</fullName>
    </submittedName>
</protein>
<dbReference type="RefSeq" id="WP_191125922.1">
    <property type="nucleotide sequence ID" value="NZ_JACXWY010000032.1"/>
</dbReference>
<evidence type="ECO:0000313" key="3">
    <source>
        <dbReference type="Proteomes" id="UP000619295"/>
    </source>
</evidence>
<gene>
    <name evidence="2" type="ORF">IED13_26235</name>
</gene>
<name>A0A927EF93_9HYPH</name>
<proteinExistence type="predicted"/>
<sequence length="73" mass="7832">MDDPRKDTEGDDPFALDPALRERARRWFAEAREQTKRDEEDIAAWRRTSGGGDGGSGGFGDDSGGGDCGRGGD</sequence>
<keyword evidence="3" id="KW-1185">Reference proteome</keyword>
<dbReference type="AlphaFoldDB" id="A0A927EF93"/>
<dbReference type="Proteomes" id="UP000619295">
    <property type="component" value="Unassembled WGS sequence"/>
</dbReference>
<dbReference type="EMBL" id="JACXWY010000032">
    <property type="protein sequence ID" value="MBD3849215.1"/>
    <property type="molecule type" value="Genomic_DNA"/>
</dbReference>
<feature type="compositionally biased region" description="Gly residues" evidence="1">
    <location>
        <begin position="49"/>
        <end position="73"/>
    </location>
</feature>
<evidence type="ECO:0000313" key="2">
    <source>
        <dbReference type="EMBL" id="MBD3849215.1"/>
    </source>
</evidence>
<reference evidence="2" key="1">
    <citation type="submission" date="2020-09" db="EMBL/GenBank/DDBJ databases">
        <title>Bosea spartocytisi sp. nov. a root nodule endophyte of Spartocytisus supranubius in the high mountain ecosystem fo the Teide National Park (Canary Islands, Spain).</title>
        <authorList>
            <person name="Pulido-Suarez L."/>
            <person name="Peix A."/>
            <person name="Igual J.M."/>
            <person name="Socas-Perez N."/>
            <person name="Velazquez E."/>
            <person name="Flores-Felix J.D."/>
            <person name="Leon-Barrios M."/>
        </authorList>
    </citation>
    <scope>NUCLEOTIDE SEQUENCE</scope>
    <source>
        <strain evidence="2">SSUT16</strain>
    </source>
</reference>
<evidence type="ECO:0000256" key="1">
    <source>
        <dbReference type="SAM" id="MobiDB-lite"/>
    </source>
</evidence>